<accession>A0A7G9YGX9</accession>
<evidence type="ECO:0000313" key="1">
    <source>
        <dbReference type="EMBL" id="QNO47263.1"/>
    </source>
</evidence>
<organism evidence="1">
    <name type="scientific">Candidatus Methanogaster sp. ANME-2c ERB4</name>
    <dbReference type="NCBI Taxonomy" id="2759911"/>
    <lineage>
        <taxon>Archaea</taxon>
        <taxon>Methanobacteriati</taxon>
        <taxon>Methanobacteriota</taxon>
        <taxon>Stenosarchaea group</taxon>
        <taxon>Methanomicrobia</taxon>
        <taxon>Methanosarcinales</taxon>
        <taxon>ANME-2 cluster</taxon>
        <taxon>Candidatus Methanogasteraceae</taxon>
        <taxon>Candidatus Methanogaster</taxon>
    </lineage>
</organism>
<name>A0A7G9YGX9_9EURY</name>
<sequence>MCVQVGHFDRVVMAQRDFIIPQSESITQEMRMKTREQRMGALIKLMSVAMLSAIPKSCDQVTRSITIEGATDVGSCDATPTFDASAVAVAIGIVPKSQKRGKRS</sequence>
<protein>
    <submittedName>
        <fullName evidence="1">Uncharacterized protein</fullName>
    </submittedName>
</protein>
<proteinExistence type="predicted"/>
<dbReference type="AlphaFoldDB" id="A0A7G9YGX9"/>
<gene>
    <name evidence="1" type="ORF">BDMKHGCF_00006</name>
</gene>
<dbReference type="EMBL" id="MT631253">
    <property type="protein sequence ID" value="QNO47263.1"/>
    <property type="molecule type" value="Genomic_DNA"/>
</dbReference>
<reference evidence="1" key="1">
    <citation type="submission" date="2020-06" db="EMBL/GenBank/DDBJ databases">
        <title>Unique genomic features of the anaerobic methanotrophic archaea.</title>
        <authorList>
            <person name="Chadwick G.L."/>
            <person name="Skennerton C.T."/>
            <person name="Laso-Perez R."/>
            <person name="Leu A.O."/>
            <person name="Speth D.R."/>
            <person name="Yu H."/>
            <person name="Morgan-Lang C."/>
            <person name="Hatzenpichler R."/>
            <person name="Goudeau D."/>
            <person name="Malmstrom R."/>
            <person name="Brazelton W.J."/>
            <person name="Woyke T."/>
            <person name="Hallam S.J."/>
            <person name="Tyson G.W."/>
            <person name="Wegener G."/>
            <person name="Boetius A."/>
            <person name="Orphan V."/>
        </authorList>
    </citation>
    <scope>NUCLEOTIDE SEQUENCE</scope>
</reference>